<dbReference type="STRING" id="49390.A0A068U629"/>
<dbReference type="PANTHER" id="PTHR10209:SF714">
    <property type="entry name" value="1-AMINOCYCLOPROPANE-1-CARBOXYLATE OXIDASE HOMOLOG 11-RELATED"/>
    <property type="match status" value="1"/>
</dbReference>
<dbReference type="AlphaFoldDB" id="A0A068U629"/>
<dbReference type="PANTHER" id="PTHR10209">
    <property type="entry name" value="OXIDOREDUCTASE, 2OG-FE II OXYGENASE FAMILY PROTEIN"/>
    <property type="match status" value="1"/>
</dbReference>
<dbReference type="GO" id="GO:0046872">
    <property type="term" value="F:metal ion binding"/>
    <property type="evidence" value="ECO:0007669"/>
    <property type="project" value="UniProtKB-KW"/>
</dbReference>
<dbReference type="PhylomeDB" id="A0A068U629"/>
<dbReference type="EMBL" id="HG739095">
    <property type="protein sequence ID" value="CDP03727.1"/>
    <property type="molecule type" value="Genomic_DNA"/>
</dbReference>
<dbReference type="SUPFAM" id="SSF51197">
    <property type="entry name" value="Clavaminate synthase-like"/>
    <property type="match status" value="1"/>
</dbReference>
<reference evidence="9" key="1">
    <citation type="journal article" date="2014" name="Science">
        <title>The coffee genome provides insight into the convergent evolution of caffeine biosynthesis.</title>
        <authorList>
            <person name="Denoeud F."/>
            <person name="Carretero-Paulet L."/>
            <person name="Dereeper A."/>
            <person name="Droc G."/>
            <person name="Guyot R."/>
            <person name="Pietrella M."/>
            <person name="Zheng C."/>
            <person name="Alberti A."/>
            <person name="Anthony F."/>
            <person name="Aprea G."/>
            <person name="Aury J.M."/>
            <person name="Bento P."/>
            <person name="Bernard M."/>
            <person name="Bocs S."/>
            <person name="Campa C."/>
            <person name="Cenci A."/>
            <person name="Combes M.C."/>
            <person name="Crouzillat D."/>
            <person name="Da Silva C."/>
            <person name="Daddiego L."/>
            <person name="De Bellis F."/>
            <person name="Dussert S."/>
            <person name="Garsmeur O."/>
            <person name="Gayraud T."/>
            <person name="Guignon V."/>
            <person name="Jahn K."/>
            <person name="Jamilloux V."/>
            <person name="Joet T."/>
            <person name="Labadie K."/>
            <person name="Lan T."/>
            <person name="Leclercq J."/>
            <person name="Lepelley M."/>
            <person name="Leroy T."/>
            <person name="Li L.T."/>
            <person name="Librado P."/>
            <person name="Lopez L."/>
            <person name="Munoz A."/>
            <person name="Noel B."/>
            <person name="Pallavicini A."/>
            <person name="Perrotta G."/>
            <person name="Poncet V."/>
            <person name="Pot D."/>
            <person name="Priyono X."/>
            <person name="Rigoreau M."/>
            <person name="Rouard M."/>
            <person name="Rozas J."/>
            <person name="Tranchant-Dubreuil C."/>
            <person name="VanBuren R."/>
            <person name="Zhang Q."/>
            <person name="Andrade A.C."/>
            <person name="Argout X."/>
            <person name="Bertrand B."/>
            <person name="de Kochko A."/>
            <person name="Graziosi G."/>
            <person name="Henry R.J."/>
            <person name="Jayarama X."/>
            <person name="Ming R."/>
            <person name="Nagai C."/>
            <person name="Rounsley S."/>
            <person name="Sankoff D."/>
            <person name="Giuliano G."/>
            <person name="Albert V.A."/>
            <person name="Wincker P."/>
            <person name="Lashermes P."/>
        </authorList>
    </citation>
    <scope>NUCLEOTIDE SEQUENCE [LARGE SCALE GENOMIC DNA]</scope>
    <source>
        <strain evidence="9">cv. DH200-94</strain>
    </source>
</reference>
<evidence type="ECO:0000256" key="4">
    <source>
        <dbReference type="ARBA" id="ARBA00023002"/>
    </source>
</evidence>
<proteinExistence type="inferred from homology"/>
<dbReference type="GO" id="GO:0009805">
    <property type="term" value="P:coumarin biosynthetic process"/>
    <property type="evidence" value="ECO:0007669"/>
    <property type="project" value="UniProtKB-ARBA"/>
</dbReference>
<dbReference type="Pfam" id="PF14226">
    <property type="entry name" value="DIOX_N"/>
    <property type="match status" value="1"/>
</dbReference>
<evidence type="ECO:0000313" key="8">
    <source>
        <dbReference type="EMBL" id="CDP03727.1"/>
    </source>
</evidence>
<keyword evidence="5 6" id="KW-0408">Iron</keyword>
<evidence type="ECO:0000259" key="7">
    <source>
        <dbReference type="PROSITE" id="PS51471"/>
    </source>
</evidence>
<keyword evidence="4 6" id="KW-0560">Oxidoreductase</keyword>
<gene>
    <name evidence="8" type="ORF">GSCOC_T00016199001</name>
</gene>
<evidence type="ECO:0000313" key="9">
    <source>
        <dbReference type="Proteomes" id="UP000295252"/>
    </source>
</evidence>
<dbReference type="InterPro" id="IPR027443">
    <property type="entry name" value="IPNS-like_sf"/>
</dbReference>
<dbReference type="GO" id="GO:0002238">
    <property type="term" value="P:response to molecule of fungal origin"/>
    <property type="evidence" value="ECO:0007669"/>
    <property type="project" value="UniProtKB-ARBA"/>
</dbReference>
<dbReference type="Pfam" id="PF03171">
    <property type="entry name" value="2OG-FeII_Oxy"/>
    <property type="match status" value="1"/>
</dbReference>
<dbReference type="Gene3D" id="2.60.120.330">
    <property type="entry name" value="B-lactam Antibiotic, Isopenicillin N Synthase, Chain"/>
    <property type="match status" value="1"/>
</dbReference>
<keyword evidence="2 6" id="KW-0479">Metal-binding</keyword>
<dbReference type="Proteomes" id="UP000295252">
    <property type="component" value="Chromosome I"/>
</dbReference>
<dbReference type="OrthoDB" id="288590at2759"/>
<keyword evidence="3" id="KW-0847">Vitamin C</keyword>
<protein>
    <recommendedName>
        <fullName evidence="7">Fe2OG dioxygenase domain-containing protein</fullName>
    </recommendedName>
</protein>
<comment type="similarity">
    <text evidence="1 6">Belongs to the iron/ascorbate-dependent oxidoreductase family.</text>
</comment>
<evidence type="ECO:0000256" key="5">
    <source>
        <dbReference type="ARBA" id="ARBA00023004"/>
    </source>
</evidence>
<organism evidence="8 9">
    <name type="scientific">Coffea canephora</name>
    <name type="common">Robusta coffee</name>
    <dbReference type="NCBI Taxonomy" id="49390"/>
    <lineage>
        <taxon>Eukaryota</taxon>
        <taxon>Viridiplantae</taxon>
        <taxon>Streptophyta</taxon>
        <taxon>Embryophyta</taxon>
        <taxon>Tracheophyta</taxon>
        <taxon>Spermatophyta</taxon>
        <taxon>Magnoliopsida</taxon>
        <taxon>eudicotyledons</taxon>
        <taxon>Gunneridae</taxon>
        <taxon>Pentapetalae</taxon>
        <taxon>asterids</taxon>
        <taxon>lamiids</taxon>
        <taxon>Gentianales</taxon>
        <taxon>Rubiaceae</taxon>
        <taxon>Ixoroideae</taxon>
        <taxon>Gardenieae complex</taxon>
        <taxon>Bertiereae - Coffeeae clade</taxon>
        <taxon>Coffeeae</taxon>
        <taxon>Coffea</taxon>
    </lineage>
</organism>
<dbReference type="FunFam" id="2.60.120.330:FF:000005">
    <property type="entry name" value="1-aminocyclopropane-1-carboxylate oxidase homolog 1"/>
    <property type="match status" value="1"/>
</dbReference>
<dbReference type="PROSITE" id="PS51471">
    <property type="entry name" value="FE2OG_OXY"/>
    <property type="match status" value="1"/>
</dbReference>
<evidence type="ECO:0000256" key="1">
    <source>
        <dbReference type="ARBA" id="ARBA00008056"/>
    </source>
</evidence>
<dbReference type="OMA" id="ECMESEH"/>
<sequence length="380" mass="42736">MEHHINKDDDSLRHDWAQELKAFEESRGGVKGLVDSGVTRIPKFFIQSPAAAAQQSLLATSTVNNVNGINDGLLQIPCVDLQGIETDGARRKEAVDEIRRAAETWGFFRITSHGVPISVMDGILEATRRFHEQPKEDKMHLYSADGRQSVRFYTINGTFQENHVASWRDALGFNFPDGVVDSQALPLVCRKEVSEYMKHMIKLRDVLSELLSEALGLSSDHLARIECMESEHLSCLYYPPCPEPNLTLGLLKHSDTTFFTTVVQDDKGGLQVFHQDQWVNVLPVPGALLANIGDLMQLITNDKFKSAEHRVLARCVGSRVSTACFFFPSSSHLFKPYGPIKELLSETNPPLYREVSNMEYTTAYQKNVRHRTSTLALFKL</sequence>
<dbReference type="InterPro" id="IPR044861">
    <property type="entry name" value="IPNS-like_FE2OG_OXY"/>
</dbReference>
<dbReference type="InterPro" id="IPR026992">
    <property type="entry name" value="DIOX_N"/>
</dbReference>
<dbReference type="InParanoid" id="A0A068U629"/>
<keyword evidence="9" id="KW-1185">Reference proteome</keyword>
<evidence type="ECO:0000256" key="6">
    <source>
        <dbReference type="RuleBase" id="RU003682"/>
    </source>
</evidence>
<evidence type="ECO:0000256" key="2">
    <source>
        <dbReference type="ARBA" id="ARBA00022723"/>
    </source>
</evidence>
<dbReference type="Gramene" id="CDP03727">
    <property type="protein sequence ID" value="CDP03727"/>
    <property type="gene ID" value="GSCOC_T00016199001"/>
</dbReference>
<evidence type="ECO:0000256" key="3">
    <source>
        <dbReference type="ARBA" id="ARBA00022896"/>
    </source>
</evidence>
<dbReference type="GO" id="GO:0016706">
    <property type="term" value="F:2-oxoglutarate-dependent dioxygenase activity"/>
    <property type="evidence" value="ECO:0007669"/>
    <property type="project" value="UniProtKB-ARBA"/>
</dbReference>
<dbReference type="InterPro" id="IPR005123">
    <property type="entry name" value="Oxoglu/Fe-dep_dioxygenase_dom"/>
</dbReference>
<dbReference type="GO" id="GO:0031418">
    <property type="term" value="F:L-ascorbic acid binding"/>
    <property type="evidence" value="ECO:0007669"/>
    <property type="project" value="UniProtKB-KW"/>
</dbReference>
<name>A0A068U629_COFCA</name>
<accession>A0A068U629</accession>
<feature type="domain" description="Fe2OG dioxygenase" evidence="7">
    <location>
        <begin position="229"/>
        <end position="328"/>
    </location>
</feature>